<feature type="region of interest" description="Disordered" evidence="1">
    <location>
        <begin position="97"/>
        <end position="120"/>
    </location>
</feature>
<evidence type="ECO:0000313" key="3">
    <source>
        <dbReference type="EMBL" id="MBB4882752.1"/>
    </source>
</evidence>
<keyword evidence="4" id="KW-1185">Reference proteome</keyword>
<reference evidence="3 4" key="1">
    <citation type="submission" date="2020-08" db="EMBL/GenBank/DDBJ databases">
        <title>Sequencing the genomes of 1000 actinobacteria strains.</title>
        <authorList>
            <person name="Klenk H.-P."/>
        </authorList>
    </citation>
    <scope>NUCLEOTIDE SEQUENCE [LARGE SCALE GENOMIC DNA]</scope>
    <source>
        <strain evidence="3 4">DSM 19079</strain>
    </source>
</reference>
<sequence length="120" mass="12344">MSHTEATVNHTPRAGAHTAAPQAGEVVITEDGRVLNDPTHAQKPDHGNTPSAWAMAILAIVGFALGCIGLLASWEILIWIGVVLLVLGAIAGLLGSRLSGRGVSEDPSDVDAAQARRAGH</sequence>
<evidence type="ECO:0000313" key="4">
    <source>
        <dbReference type="Proteomes" id="UP000560081"/>
    </source>
</evidence>
<dbReference type="OrthoDB" id="3872677at2"/>
<keyword evidence="2" id="KW-0472">Membrane</keyword>
<feature type="transmembrane region" description="Helical" evidence="2">
    <location>
        <begin position="52"/>
        <end position="71"/>
    </location>
</feature>
<feature type="region of interest" description="Disordered" evidence="1">
    <location>
        <begin position="1"/>
        <end position="24"/>
    </location>
</feature>
<accession>A0A4Y8X3V8</accession>
<keyword evidence="2" id="KW-0812">Transmembrane</keyword>
<dbReference type="AlphaFoldDB" id="A0A4Y8X3V8"/>
<organism evidence="3 4">
    <name type="scientific">Micrococcus flavus</name>
    <dbReference type="NCBI Taxonomy" id="384602"/>
    <lineage>
        <taxon>Bacteria</taxon>
        <taxon>Bacillati</taxon>
        <taxon>Actinomycetota</taxon>
        <taxon>Actinomycetes</taxon>
        <taxon>Micrococcales</taxon>
        <taxon>Micrococcaceae</taxon>
        <taxon>Micrococcus</taxon>
    </lineage>
</organism>
<feature type="compositionally biased region" description="Polar residues" evidence="1">
    <location>
        <begin position="1"/>
        <end position="10"/>
    </location>
</feature>
<comment type="caution">
    <text evidence="3">The sequence shown here is derived from an EMBL/GenBank/DDBJ whole genome shotgun (WGS) entry which is preliminary data.</text>
</comment>
<dbReference type="NCBIfam" id="NF041681">
    <property type="entry name" value="HGxxPAAW"/>
    <property type="match status" value="1"/>
</dbReference>
<feature type="transmembrane region" description="Helical" evidence="2">
    <location>
        <begin position="77"/>
        <end position="95"/>
    </location>
</feature>
<evidence type="ECO:0000256" key="2">
    <source>
        <dbReference type="SAM" id="Phobius"/>
    </source>
</evidence>
<proteinExistence type="predicted"/>
<keyword evidence="2" id="KW-1133">Transmembrane helix</keyword>
<dbReference type="RefSeq" id="WP_135027692.1">
    <property type="nucleotide sequence ID" value="NZ_BMLA01000001.1"/>
</dbReference>
<protein>
    <submittedName>
        <fullName evidence="3">Uncharacterized protein</fullName>
    </submittedName>
</protein>
<dbReference type="Proteomes" id="UP000560081">
    <property type="component" value="Unassembled WGS sequence"/>
</dbReference>
<gene>
    <name evidence="3" type="ORF">BJ976_001103</name>
</gene>
<dbReference type="EMBL" id="JACHMC010000001">
    <property type="protein sequence ID" value="MBB4882752.1"/>
    <property type="molecule type" value="Genomic_DNA"/>
</dbReference>
<name>A0A4Y8X3V8_9MICC</name>
<evidence type="ECO:0000256" key="1">
    <source>
        <dbReference type="SAM" id="MobiDB-lite"/>
    </source>
</evidence>